<dbReference type="Pfam" id="PF03466">
    <property type="entry name" value="LysR_substrate"/>
    <property type="match status" value="1"/>
</dbReference>
<gene>
    <name evidence="7" type="ORF">C0081_14350</name>
</gene>
<evidence type="ECO:0000256" key="4">
    <source>
        <dbReference type="ARBA" id="ARBA00023125"/>
    </source>
</evidence>
<dbReference type="Proteomes" id="UP000234881">
    <property type="component" value="Unassembled WGS sequence"/>
</dbReference>
<evidence type="ECO:0000256" key="3">
    <source>
        <dbReference type="ARBA" id="ARBA00023015"/>
    </source>
</evidence>
<dbReference type="Gene3D" id="3.40.190.10">
    <property type="entry name" value="Periplasmic binding protein-like II"/>
    <property type="match status" value="2"/>
</dbReference>
<dbReference type="SUPFAM" id="SSF53850">
    <property type="entry name" value="Periplasmic binding protein-like II"/>
    <property type="match status" value="1"/>
</dbReference>
<protein>
    <submittedName>
        <fullName evidence="7">LysR family transcriptional regulator</fullName>
    </submittedName>
</protein>
<evidence type="ECO:0000313" key="8">
    <source>
        <dbReference type="Proteomes" id="UP000234881"/>
    </source>
</evidence>
<evidence type="ECO:0000259" key="6">
    <source>
        <dbReference type="PROSITE" id="PS50931"/>
    </source>
</evidence>
<dbReference type="InterPro" id="IPR005119">
    <property type="entry name" value="LysR_subst-bd"/>
</dbReference>
<accession>A0A2N5XNU9</accession>
<keyword evidence="5" id="KW-0804">Transcription</keyword>
<dbReference type="PANTHER" id="PTHR30118:SF15">
    <property type="entry name" value="TRANSCRIPTIONAL REGULATORY PROTEIN"/>
    <property type="match status" value="1"/>
</dbReference>
<dbReference type="PANTHER" id="PTHR30118">
    <property type="entry name" value="HTH-TYPE TRANSCRIPTIONAL REGULATOR LEUO-RELATED"/>
    <property type="match status" value="1"/>
</dbReference>
<feature type="domain" description="HTH lysR-type" evidence="6">
    <location>
        <begin position="36"/>
        <end position="93"/>
    </location>
</feature>
<proteinExistence type="inferred from homology"/>
<comment type="caution">
    <text evidence="7">The sequence shown here is derived from an EMBL/GenBank/DDBJ whole genome shotgun (WGS) entry which is preliminary data.</text>
</comment>
<comment type="similarity">
    <text evidence="1">Belongs to the LysR transcriptional regulatory family.</text>
</comment>
<dbReference type="PROSITE" id="PS50931">
    <property type="entry name" value="HTH_LYSR"/>
    <property type="match status" value="1"/>
</dbReference>
<name>A0A2N5XNU9_9HYPH</name>
<dbReference type="OrthoDB" id="8339333at2"/>
<organism evidence="7 8">
    <name type="scientific">Cohaesibacter celericrescens</name>
    <dbReference type="NCBI Taxonomy" id="2067669"/>
    <lineage>
        <taxon>Bacteria</taxon>
        <taxon>Pseudomonadati</taxon>
        <taxon>Pseudomonadota</taxon>
        <taxon>Alphaproteobacteria</taxon>
        <taxon>Hyphomicrobiales</taxon>
        <taxon>Cohaesibacteraceae</taxon>
    </lineage>
</organism>
<keyword evidence="8" id="KW-1185">Reference proteome</keyword>
<dbReference type="GO" id="GO:0003700">
    <property type="term" value="F:DNA-binding transcription factor activity"/>
    <property type="evidence" value="ECO:0007669"/>
    <property type="project" value="InterPro"/>
</dbReference>
<evidence type="ECO:0000256" key="2">
    <source>
        <dbReference type="ARBA" id="ARBA00022458"/>
    </source>
</evidence>
<dbReference type="InterPro" id="IPR000847">
    <property type="entry name" value="LysR_HTH_N"/>
</dbReference>
<dbReference type="Pfam" id="PF00126">
    <property type="entry name" value="HTH_1"/>
    <property type="match status" value="1"/>
</dbReference>
<dbReference type="PRINTS" id="PR00039">
    <property type="entry name" value="HTHLYSR"/>
</dbReference>
<dbReference type="SUPFAM" id="SSF46785">
    <property type="entry name" value="Winged helix' DNA-binding domain"/>
    <property type="match status" value="1"/>
</dbReference>
<sequence length="332" mass="36337">MGFSLIIIDRNSVAGHLPELKQLTGNSDITYNYIKMNLNLLKVFDLLYSEQNATIAAERLGISQSAVSASLRKLRRIYADPLFERTQRGLKPTAQAILLHPRIADALALMQSTLPSTDAGVDLKQIVTIGLSDDLELAFGPELIKEQTEVLPGVRIIFQQTNSALVEAGLIDRMFDFALTAGGISDRRIGKTTLGQSGYGCVLANASQDTSEPISLPDYLARPHLLISYNGLVGVVDEVLSEIGHQRNIIAATSQFSMVPSYVAGTDIIATLPSHAATTLARIYGLRNTPCPVPFPATSVELSWRYETLRNEVMAEMRLLIERTFAKKSLLH</sequence>
<dbReference type="InterPro" id="IPR036390">
    <property type="entry name" value="WH_DNA-bd_sf"/>
</dbReference>
<dbReference type="InterPro" id="IPR036388">
    <property type="entry name" value="WH-like_DNA-bd_sf"/>
</dbReference>
<dbReference type="AlphaFoldDB" id="A0A2N5XNU9"/>
<evidence type="ECO:0000256" key="5">
    <source>
        <dbReference type="ARBA" id="ARBA00023163"/>
    </source>
</evidence>
<keyword evidence="3" id="KW-0805">Transcription regulation</keyword>
<reference evidence="7 8" key="1">
    <citation type="submission" date="2018-01" db="EMBL/GenBank/DDBJ databases">
        <title>The draft genome sequence of Cohaesibacter sp. H1304.</title>
        <authorList>
            <person name="Wang N.-N."/>
            <person name="Du Z.-J."/>
        </authorList>
    </citation>
    <scope>NUCLEOTIDE SEQUENCE [LARGE SCALE GENOMIC DNA]</scope>
    <source>
        <strain evidence="7 8">H1304</strain>
    </source>
</reference>
<dbReference type="EMBL" id="PKUQ01000031">
    <property type="protein sequence ID" value="PLW76098.1"/>
    <property type="molecule type" value="Genomic_DNA"/>
</dbReference>
<dbReference type="InterPro" id="IPR050389">
    <property type="entry name" value="LysR-type_TF"/>
</dbReference>
<evidence type="ECO:0000256" key="1">
    <source>
        <dbReference type="ARBA" id="ARBA00009437"/>
    </source>
</evidence>
<dbReference type="Gene3D" id="1.10.10.10">
    <property type="entry name" value="Winged helix-like DNA-binding domain superfamily/Winged helix DNA-binding domain"/>
    <property type="match status" value="1"/>
</dbReference>
<dbReference type="GO" id="GO:0003677">
    <property type="term" value="F:DNA binding"/>
    <property type="evidence" value="ECO:0007669"/>
    <property type="project" value="UniProtKB-KW"/>
</dbReference>
<evidence type="ECO:0000313" key="7">
    <source>
        <dbReference type="EMBL" id="PLW76098.1"/>
    </source>
</evidence>
<keyword evidence="4" id="KW-0238">DNA-binding</keyword>
<keyword evidence="2" id="KW-0536">Nodulation</keyword>